<proteinExistence type="predicted"/>
<dbReference type="Proteomes" id="UP000005408">
    <property type="component" value="Unassembled WGS sequence"/>
</dbReference>
<sequence length="157" mass="17513">MTDGHLKSSPVLKDYYCLRPRAILEPFSLKGVFGLNRSLLLLLAWWQRQGITSTSPPSQFGFIENNLLQRGGGISHMGALPEEDEKLSPSLENLITLTGLRLLNKDLAALVKQRYGPELRSKTLASLKPEISQALDSLLDEIRINNDAKVLRTAFKN</sequence>
<protein>
    <submittedName>
        <fullName evidence="1">Uncharacterized protein</fullName>
    </submittedName>
</protein>
<name>A0A8W8N9W5_MAGGI</name>
<dbReference type="AlphaFoldDB" id="A0A8W8N9W5"/>
<evidence type="ECO:0000313" key="2">
    <source>
        <dbReference type="Proteomes" id="UP000005408"/>
    </source>
</evidence>
<reference evidence="1" key="1">
    <citation type="submission" date="2022-08" db="UniProtKB">
        <authorList>
            <consortium name="EnsemblMetazoa"/>
        </authorList>
    </citation>
    <scope>IDENTIFICATION</scope>
    <source>
        <strain evidence="1">05x7-T-G4-1.051#20</strain>
    </source>
</reference>
<dbReference type="EnsemblMetazoa" id="G4906.1">
    <property type="protein sequence ID" value="G4906.1:cds"/>
    <property type="gene ID" value="G4906"/>
</dbReference>
<accession>A0A8W8N9W5</accession>
<evidence type="ECO:0000313" key="1">
    <source>
        <dbReference type="EnsemblMetazoa" id="G4906.1:cds"/>
    </source>
</evidence>
<keyword evidence="2" id="KW-1185">Reference proteome</keyword>
<organism evidence="1 2">
    <name type="scientific">Magallana gigas</name>
    <name type="common">Pacific oyster</name>
    <name type="synonym">Crassostrea gigas</name>
    <dbReference type="NCBI Taxonomy" id="29159"/>
    <lineage>
        <taxon>Eukaryota</taxon>
        <taxon>Metazoa</taxon>
        <taxon>Spiralia</taxon>
        <taxon>Lophotrochozoa</taxon>
        <taxon>Mollusca</taxon>
        <taxon>Bivalvia</taxon>
        <taxon>Autobranchia</taxon>
        <taxon>Pteriomorphia</taxon>
        <taxon>Ostreida</taxon>
        <taxon>Ostreoidea</taxon>
        <taxon>Ostreidae</taxon>
        <taxon>Magallana</taxon>
    </lineage>
</organism>